<accession>U2L315</accession>
<name>U2L315_TRESO</name>
<evidence type="ECO:0000313" key="4">
    <source>
        <dbReference type="Proteomes" id="UP000016646"/>
    </source>
</evidence>
<keyword evidence="4" id="KW-1185">Reference proteome</keyword>
<evidence type="ECO:0000313" key="2">
    <source>
        <dbReference type="EMBL" id="ERK05112.1"/>
    </source>
</evidence>
<dbReference type="STRING" id="1125725.HMPREF1325_1333"/>
<gene>
    <name evidence="2" type="ORF">HMPREF0860_1598</name>
    <name evidence="1" type="ORF">HMPREF1325_1333</name>
</gene>
<evidence type="ECO:0000313" key="3">
    <source>
        <dbReference type="Proteomes" id="UP000016412"/>
    </source>
</evidence>
<comment type="caution">
    <text evidence="1">The sequence shown here is derived from an EMBL/GenBank/DDBJ whole genome shotgun (WGS) entry which is preliminary data.</text>
</comment>
<dbReference type="Proteomes" id="UP000016646">
    <property type="component" value="Unassembled WGS sequence"/>
</dbReference>
<sequence>MPTEADFNKYKLENLLFVKRLLGDGLIVEREERGIDSAVCMMIEVDYKAAQIATGEALPASSESIGSFSHSENTKAYDTQVELNAKSVEQQKYRVLSLFCDVTAGRA</sequence>
<reference evidence="3 4" key="1">
    <citation type="submission" date="2013-08" db="EMBL/GenBank/DDBJ databases">
        <authorList>
            <person name="Durkin A.S."/>
            <person name="Haft D.R."/>
            <person name="McCorrison J."/>
            <person name="Torralba M."/>
            <person name="Gillis M."/>
            <person name="Haft D.H."/>
            <person name="Methe B."/>
            <person name="Sutton G."/>
            <person name="Nelson K.E."/>
        </authorList>
    </citation>
    <scope>NUCLEOTIDE SEQUENCE [LARGE SCALE GENOMIC DNA]</scope>
    <source>
        <strain evidence="2 4">ATCC 35536</strain>
        <strain evidence="1 3">VPI DR56BR1116</strain>
    </source>
</reference>
<organism evidence="1 3">
    <name type="scientific">Treponema socranskii subsp. socranskii VPI DR56BR1116 = ATCC 35536</name>
    <dbReference type="NCBI Taxonomy" id="1125725"/>
    <lineage>
        <taxon>Bacteria</taxon>
        <taxon>Pseudomonadati</taxon>
        <taxon>Spirochaetota</taxon>
        <taxon>Spirochaetia</taxon>
        <taxon>Spirochaetales</taxon>
        <taxon>Treponemataceae</taxon>
        <taxon>Treponema</taxon>
    </lineage>
</organism>
<dbReference type="EMBL" id="AUZJ01000005">
    <property type="protein sequence ID" value="ERF61711.1"/>
    <property type="molecule type" value="Genomic_DNA"/>
</dbReference>
<evidence type="ECO:0000313" key="1">
    <source>
        <dbReference type="EMBL" id="ERF61711.1"/>
    </source>
</evidence>
<proteinExistence type="predicted"/>
<dbReference type="EMBL" id="AVQI01000002">
    <property type="protein sequence ID" value="ERK05112.1"/>
    <property type="molecule type" value="Genomic_DNA"/>
</dbReference>
<dbReference type="PATRIC" id="fig|1125725.3.peg.217"/>
<dbReference type="Proteomes" id="UP000016412">
    <property type="component" value="Unassembled WGS sequence"/>
</dbReference>
<protein>
    <submittedName>
        <fullName evidence="1">Uncharacterized protein</fullName>
    </submittedName>
</protein>
<dbReference type="AlphaFoldDB" id="U2L315"/>
<dbReference type="eggNOG" id="ENOG5030Y56">
    <property type="taxonomic scope" value="Bacteria"/>
</dbReference>